<protein>
    <submittedName>
        <fullName evidence="1">Uncharacterized protein</fullName>
    </submittedName>
</protein>
<name>A0A9X4ARE4_9BACT</name>
<evidence type="ECO:0000313" key="2">
    <source>
        <dbReference type="Proteomes" id="UP001151081"/>
    </source>
</evidence>
<keyword evidence="2" id="KW-1185">Reference proteome</keyword>
<dbReference type="EMBL" id="JAGTJJ010000006">
    <property type="protein sequence ID" value="MDC3982009.1"/>
    <property type="molecule type" value="Genomic_DNA"/>
</dbReference>
<gene>
    <name evidence="1" type="ORF">KEG57_15940</name>
</gene>
<reference evidence="1 2" key="1">
    <citation type="submission" date="2021-04" db="EMBL/GenBank/DDBJ databases">
        <title>Genome analysis of Polyangium sp.</title>
        <authorList>
            <person name="Li Y."/>
            <person name="Wang J."/>
        </authorList>
    </citation>
    <scope>NUCLEOTIDE SEQUENCE [LARGE SCALE GENOMIC DNA]</scope>
    <source>
        <strain evidence="1 2">SDU14</strain>
    </source>
</reference>
<accession>A0A9X4ARE4</accession>
<dbReference type="Proteomes" id="UP001151081">
    <property type="component" value="Unassembled WGS sequence"/>
</dbReference>
<evidence type="ECO:0000313" key="1">
    <source>
        <dbReference type="EMBL" id="MDC3982009.1"/>
    </source>
</evidence>
<dbReference type="AlphaFoldDB" id="A0A9X4ARE4"/>
<comment type="caution">
    <text evidence="1">The sequence shown here is derived from an EMBL/GenBank/DDBJ whole genome shotgun (WGS) entry which is preliminary data.</text>
</comment>
<sequence length="147" mass="16301">MDLIDSSMPSWVVGRHVVRLERPDLVSVAFRGATSAAEAEKIRDVYIAIGEQVGRFDVLFDASDLVFLEAGARAAWTRGGKVYPLRHVVCFGANFPTRTVIMTVYRAGRLLAPSIFDFHIEFVPTEQEARNRLAVLGRQARHSCAPA</sequence>
<dbReference type="RefSeq" id="WP_272458593.1">
    <property type="nucleotide sequence ID" value="NZ_JAGTJJ010000006.1"/>
</dbReference>
<proteinExistence type="predicted"/>
<organism evidence="1 2">
    <name type="scientific">Polyangium jinanense</name>
    <dbReference type="NCBI Taxonomy" id="2829994"/>
    <lineage>
        <taxon>Bacteria</taxon>
        <taxon>Pseudomonadati</taxon>
        <taxon>Myxococcota</taxon>
        <taxon>Polyangia</taxon>
        <taxon>Polyangiales</taxon>
        <taxon>Polyangiaceae</taxon>
        <taxon>Polyangium</taxon>
    </lineage>
</organism>